<keyword evidence="5" id="KW-0325">Glycoprotein</keyword>
<keyword evidence="3" id="KW-0808">Transferase</keyword>
<dbReference type="InterPro" id="IPR003406">
    <property type="entry name" value="Glyco_trans_14"/>
</dbReference>
<dbReference type="EnsemblPlants" id="AET7Gv21328000.2">
    <property type="protein sequence ID" value="AET7Gv21328000.2"/>
    <property type="gene ID" value="AET7Gv21328000"/>
</dbReference>
<organism evidence="7 8">
    <name type="scientific">Aegilops tauschii subsp. strangulata</name>
    <name type="common">Goatgrass</name>
    <dbReference type="NCBI Taxonomy" id="200361"/>
    <lineage>
        <taxon>Eukaryota</taxon>
        <taxon>Viridiplantae</taxon>
        <taxon>Streptophyta</taxon>
        <taxon>Embryophyta</taxon>
        <taxon>Tracheophyta</taxon>
        <taxon>Spermatophyta</taxon>
        <taxon>Magnoliopsida</taxon>
        <taxon>Liliopsida</taxon>
        <taxon>Poales</taxon>
        <taxon>Poaceae</taxon>
        <taxon>BOP clade</taxon>
        <taxon>Pooideae</taxon>
        <taxon>Triticodae</taxon>
        <taxon>Triticeae</taxon>
        <taxon>Triticinae</taxon>
        <taxon>Aegilops</taxon>
    </lineage>
</organism>
<evidence type="ECO:0000256" key="4">
    <source>
        <dbReference type="ARBA" id="ARBA00023136"/>
    </source>
</evidence>
<evidence type="ECO:0000256" key="1">
    <source>
        <dbReference type="ARBA" id="ARBA00004606"/>
    </source>
</evidence>
<evidence type="ECO:0000256" key="3">
    <source>
        <dbReference type="ARBA" id="ARBA00022679"/>
    </source>
</evidence>
<dbReference type="PANTHER" id="PTHR45719:SF16">
    <property type="entry name" value="BGGP BETA-1-3-GALACTOSYL-O-GLYCOSYL-GLYCOPROTEIN"/>
    <property type="match status" value="1"/>
</dbReference>
<reference evidence="8" key="2">
    <citation type="journal article" date="2017" name="Nat. Plants">
        <title>The Aegilops tauschii genome reveals multiple impacts of transposons.</title>
        <authorList>
            <person name="Zhao G."/>
            <person name="Zou C."/>
            <person name="Li K."/>
            <person name="Wang K."/>
            <person name="Li T."/>
            <person name="Gao L."/>
            <person name="Zhang X."/>
            <person name="Wang H."/>
            <person name="Yang Z."/>
            <person name="Liu X."/>
            <person name="Jiang W."/>
            <person name="Mao L."/>
            <person name="Kong X."/>
            <person name="Jiao Y."/>
            <person name="Jia J."/>
        </authorList>
    </citation>
    <scope>NUCLEOTIDE SEQUENCE [LARGE SCALE GENOMIC DNA]</scope>
    <source>
        <strain evidence="8">cv. AL8/78</strain>
    </source>
</reference>
<sequence>LHSSQPRQGKPTDRSYSRHLAAASPGPSPSFLLHQHALYMLPASQVITAAHHHHGYCECAVHQTPASRLASLLCHLGYSQSLLLVRKLLRWHRPAVGALRARRRHLLRVPPRGLPDRIPLDHNIPSPVPLLCHPAAVAGQSAALRLPRLRFGRRSRQTVPLPPRALPPSEPLHPPLGRGGVRLGANGAGGLRGHAPGSCSRGQRACAGEGQPPRGHHHGNHHAACRRHLPVRPDADWDWFINLSASDYPLITQDDLMDMLSRLPRDLNFIDHRSDMGRKASARAMGGIVDPGLLMNETEKQELPTAFTLFTGSAWTVLSRPFVEYLIRGWKNLPRNLLVSSPEAYFHTMACNAEEFRNTTVNHDMHYISWGGSPARQPELINSSHWDGMLGSDAPFACNFGQDNPVLDRIDAELLSRQPGMLAPGSWSIGDTGGDGSFWIVRDASPLRPGPGAARLQRLVTSLLSEDNFRPKQCKIVCGHGHQGLLPAVSTAGGAPFFLSGSASAVNN</sequence>
<evidence type="ECO:0008006" key="9">
    <source>
        <dbReference type="Google" id="ProtNLM"/>
    </source>
</evidence>
<keyword evidence="2" id="KW-0328">Glycosyltransferase</keyword>
<reference evidence="7" key="5">
    <citation type="journal article" date="2021" name="G3 (Bethesda)">
        <title>Aegilops tauschii genome assembly Aet v5.0 features greater sequence contiguity and improved annotation.</title>
        <authorList>
            <person name="Wang L."/>
            <person name="Zhu T."/>
            <person name="Rodriguez J.C."/>
            <person name="Deal K.R."/>
            <person name="Dubcovsky J."/>
            <person name="McGuire P.E."/>
            <person name="Lux T."/>
            <person name="Spannagl M."/>
            <person name="Mayer K.F.X."/>
            <person name="Baldrich P."/>
            <person name="Meyers B.C."/>
            <person name="Huo N."/>
            <person name="Gu Y.Q."/>
            <person name="Zhou H."/>
            <person name="Devos K.M."/>
            <person name="Bennetzen J.L."/>
            <person name="Unver T."/>
            <person name="Budak H."/>
            <person name="Gulick P.J."/>
            <person name="Galiba G."/>
            <person name="Kalapos B."/>
            <person name="Nelson D.R."/>
            <person name="Li P."/>
            <person name="You F.M."/>
            <person name="Luo M.C."/>
            <person name="Dvorak J."/>
        </authorList>
    </citation>
    <scope>NUCLEOTIDE SEQUENCE [LARGE SCALE GENOMIC DNA]</scope>
    <source>
        <strain evidence="7">cv. AL8/78</strain>
    </source>
</reference>
<evidence type="ECO:0000313" key="8">
    <source>
        <dbReference type="Proteomes" id="UP000015105"/>
    </source>
</evidence>
<evidence type="ECO:0000313" key="7">
    <source>
        <dbReference type="EnsemblPlants" id="AET7Gv21328000.2"/>
    </source>
</evidence>
<dbReference type="GO" id="GO:0016020">
    <property type="term" value="C:membrane"/>
    <property type="evidence" value="ECO:0007669"/>
    <property type="project" value="UniProtKB-SubCell"/>
</dbReference>
<dbReference type="PANTHER" id="PTHR45719">
    <property type="entry name" value="GLYCOSYLTRANSFERASE"/>
    <property type="match status" value="1"/>
</dbReference>
<dbReference type="Gramene" id="AET7Gv21328000.2">
    <property type="protein sequence ID" value="AET7Gv21328000.2"/>
    <property type="gene ID" value="AET7Gv21328000"/>
</dbReference>
<dbReference type="GO" id="GO:0015020">
    <property type="term" value="F:glucuronosyltransferase activity"/>
    <property type="evidence" value="ECO:0007669"/>
    <property type="project" value="InterPro"/>
</dbReference>
<keyword evidence="4" id="KW-0472">Membrane</keyword>
<reference evidence="8" key="1">
    <citation type="journal article" date="2014" name="Science">
        <title>Ancient hybridizations among the ancestral genomes of bread wheat.</title>
        <authorList>
            <consortium name="International Wheat Genome Sequencing Consortium,"/>
            <person name="Marcussen T."/>
            <person name="Sandve S.R."/>
            <person name="Heier L."/>
            <person name="Spannagl M."/>
            <person name="Pfeifer M."/>
            <person name="Jakobsen K.S."/>
            <person name="Wulff B.B."/>
            <person name="Steuernagel B."/>
            <person name="Mayer K.F."/>
            <person name="Olsen O.A."/>
        </authorList>
    </citation>
    <scope>NUCLEOTIDE SEQUENCE [LARGE SCALE GENOMIC DNA]</scope>
    <source>
        <strain evidence="8">cv. AL8/78</strain>
    </source>
</reference>
<proteinExistence type="predicted"/>
<accession>A0A453TBL8</accession>
<evidence type="ECO:0000256" key="2">
    <source>
        <dbReference type="ARBA" id="ARBA00022676"/>
    </source>
</evidence>
<feature type="region of interest" description="Disordered" evidence="6">
    <location>
        <begin position="154"/>
        <end position="174"/>
    </location>
</feature>
<dbReference type="Proteomes" id="UP000015105">
    <property type="component" value="Chromosome 7D"/>
</dbReference>
<feature type="region of interest" description="Disordered" evidence="6">
    <location>
        <begin position="192"/>
        <end position="221"/>
    </location>
</feature>
<reference evidence="7" key="4">
    <citation type="submission" date="2019-03" db="UniProtKB">
        <authorList>
            <consortium name="EnsemblPlants"/>
        </authorList>
    </citation>
    <scope>IDENTIFICATION</scope>
</reference>
<dbReference type="Pfam" id="PF02485">
    <property type="entry name" value="Branch"/>
    <property type="match status" value="1"/>
</dbReference>
<reference evidence="7" key="3">
    <citation type="journal article" date="2017" name="Nature">
        <title>Genome sequence of the progenitor of the wheat D genome Aegilops tauschii.</title>
        <authorList>
            <person name="Luo M.C."/>
            <person name="Gu Y.Q."/>
            <person name="Puiu D."/>
            <person name="Wang H."/>
            <person name="Twardziok S.O."/>
            <person name="Deal K.R."/>
            <person name="Huo N."/>
            <person name="Zhu T."/>
            <person name="Wang L."/>
            <person name="Wang Y."/>
            <person name="McGuire P.E."/>
            <person name="Liu S."/>
            <person name="Long H."/>
            <person name="Ramasamy R.K."/>
            <person name="Rodriguez J.C."/>
            <person name="Van S.L."/>
            <person name="Yuan L."/>
            <person name="Wang Z."/>
            <person name="Xia Z."/>
            <person name="Xiao L."/>
            <person name="Anderson O.D."/>
            <person name="Ouyang S."/>
            <person name="Liang Y."/>
            <person name="Zimin A.V."/>
            <person name="Pertea G."/>
            <person name="Qi P."/>
            <person name="Bennetzen J.L."/>
            <person name="Dai X."/>
            <person name="Dawson M.W."/>
            <person name="Muller H.G."/>
            <person name="Kugler K."/>
            <person name="Rivarola-Duarte L."/>
            <person name="Spannagl M."/>
            <person name="Mayer K.F.X."/>
            <person name="Lu F.H."/>
            <person name="Bevan M.W."/>
            <person name="Leroy P."/>
            <person name="Li P."/>
            <person name="You F.M."/>
            <person name="Sun Q."/>
            <person name="Liu Z."/>
            <person name="Lyons E."/>
            <person name="Wicker T."/>
            <person name="Salzberg S.L."/>
            <person name="Devos K.M."/>
            <person name="Dvorak J."/>
        </authorList>
    </citation>
    <scope>NUCLEOTIDE SEQUENCE [LARGE SCALE GENOMIC DNA]</scope>
    <source>
        <strain evidence="7">cv. AL8/78</strain>
    </source>
</reference>
<name>A0A453TBL8_AEGTS</name>
<feature type="region of interest" description="Disordered" evidence="6">
    <location>
        <begin position="1"/>
        <end position="23"/>
    </location>
</feature>
<keyword evidence="8" id="KW-1185">Reference proteome</keyword>
<comment type="subcellular location">
    <subcellularLocation>
        <location evidence="1">Membrane</location>
        <topology evidence="1">Single-pass type II membrane protein</topology>
    </subcellularLocation>
</comment>
<feature type="compositionally biased region" description="Pro residues" evidence="6">
    <location>
        <begin position="160"/>
        <end position="174"/>
    </location>
</feature>
<evidence type="ECO:0000256" key="6">
    <source>
        <dbReference type="SAM" id="MobiDB-lite"/>
    </source>
</evidence>
<protein>
    <recommendedName>
        <fullName evidence="9">Protein xylosyltransferase</fullName>
    </recommendedName>
</protein>
<dbReference type="InterPro" id="IPR044610">
    <property type="entry name" value="GLCAT14A/B/C"/>
</dbReference>
<evidence type="ECO:0000256" key="5">
    <source>
        <dbReference type="ARBA" id="ARBA00023180"/>
    </source>
</evidence>
<dbReference type="AlphaFoldDB" id="A0A453TBL8"/>
<dbReference type="STRING" id="200361.A0A453TBL8"/>